<gene>
    <name evidence="1" type="ORF">KQP88_16940</name>
</gene>
<keyword evidence="2" id="KW-1185">Reference proteome</keyword>
<accession>A0ABX8HMV5</accession>
<evidence type="ECO:0000313" key="2">
    <source>
        <dbReference type="Proteomes" id="UP000683401"/>
    </source>
</evidence>
<proteinExistence type="predicted"/>
<dbReference type="Proteomes" id="UP000683401">
    <property type="component" value="Chromosome"/>
</dbReference>
<protein>
    <submittedName>
        <fullName evidence="1">Uncharacterized protein</fullName>
    </submittedName>
</protein>
<dbReference type="RefSeq" id="WP_200992510.1">
    <property type="nucleotide sequence ID" value="NZ_CP076668.1"/>
</dbReference>
<evidence type="ECO:0000313" key="1">
    <source>
        <dbReference type="EMBL" id="QWU81730.1"/>
    </source>
</evidence>
<dbReference type="EMBL" id="CP076668">
    <property type="protein sequence ID" value="QWU81730.1"/>
    <property type="molecule type" value="Genomic_DNA"/>
</dbReference>
<sequence length="110" mass="12112">MNGQVNQSHPAPHLPQLNANGELNAADIHHSVQVLIPLYHNIKAGDKVSVCWEGTPTEPEVSFPRIHTIDQADTMLAVTIPGYSGWQKLKVWYHVQGVGLSEAREVKVAQ</sequence>
<name>A0ABX8HMV5_9PSED</name>
<reference evidence="2" key="1">
    <citation type="submission" date="2021-06" db="EMBL/GenBank/DDBJ databases">
        <title>Identification of Pseudomonas cichorii causing bacterial leaf black spot of flue-cured tobacco, a new disease in China.</title>
        <authorList>
            <person name="Lu C.-H."/>
        </authorList>
    </citation>
    <scope>NUCLEOTIDE SEQUENCE [LARGE SCALE GENOMIC DNA]</scope>
    <source>
        <strain evidence="2">LJ2</strain>
    </source>
</reference>
<organism evidence="1 2">
    <name type="scientific">Pseudomonas lijiangensis</name>
    <dbReference type="NCBI Taxonomy" id="2995658"/>
    <lineage>
        <taxon>Bacteria</taxon>
        <taxon>Pseudomonadati</taxon>
        <taxon>Pseudomonadota</taxon>
        <taxon>Gammaproteobacteria</taxon>
        <taxon>Pseudomonadales</taxon>
        <taxon>Pseudomonadaceae</taxon>
        <taxon>Pseudomonas</taxon>
    </lineage>
</organism>